<feature type="transmembrane region" description="Helical" evidence="5">
    <location>
        <begin position="407"/>
        <end position="429"/>
    </location>
</feature>
<dbReference type="InterPro" id="IPR011701">
    <property type="entry name" value="MFS"/>
</dbReference>
<keyword evidence="3 5" id="KW-1133">Transmembrane helix</keyword>
<feature type="transmembrane region" description="Helical" evidence="5">
    <location>
        <begin position="192"/>
        <end position="209"/>
    </location>
</feature>
<gene>
    <name evidence="6" type="ORF">Fcan01_13761</name>
</gene>
<dbReference type="AlphaFoldDB" id="A0A226E3M5"/>
<name>A0A226E3M5_FOLCA</name>
<feature type="transmembrane region" description="Helical" evidence="5">
    <location>
        <begin position="332"/>
        <end position="354"/>
    </location>
</feature>
<reference evidence="6 7" key="1">
    <citation type="submission" date="2015-12" db="EMBL/GenBank/DDBJ databases">
        <title>The genome of Folsomia candida.</title>
        <authorList>
            <person name="Faddeeva A."/>
            <person name="Derks M.F."/>
            <person name="Anvar Y."/>
            <person name="Smit S."/>
            <person name="Van Straalen N."/>
            <person name="Roelofs D."/>
        </authorList>
    </citation>
    <scope>NUCLEOTIDE SEQUENCE [LARGE SCALE GENOMIC DNA]</scope>
    <source>
        <strain evidence="6 7">VU population</strain>
        <tissue evidence="6">Whole body</tissue>
    </source>
</reference>
<keyword evidence="2 5" id="KW-0812">Transmembrane</keyword>
<protein>
    <submittedName>
        <fullName evidence="6">Proton-coupled folate transporter</fullName>
    </submittedName>
</protein>
<evidence type="ECO:0000256" key="3">
    <source>
        <dbReference type="ARBA" id="ARBA00022989"/>
    </source>
</evidence>
<dbReference type="PANTHER" id="PTHR23507">
    <property type="entry name" value="ZGC:174356"/>
    <property type="match status" value="1"/>
</dbReference>
<dbReference type="OMA" id="PIWQNMI"/>
<organism evidence="6 7">
    <name type="scientific">Folsomia candida</name>
    <name type="common">Springtail</name>
    <dbReference type="NCBI Taxonomy" id="158441"/>
    <lineage>
        <taxon>Eukaryota</taxon>
        <taxon>Metazoa</taxon>
        <taxon>Ecdysozoa</taxon>
        <taxon>Arthropoda</taxon>
        <taxon>Hexapoda</taxon>
        <taxon>Collembola</taxon>
        <taxon>Entomobryomorpha</taxon>
        <taxon>Isotomoidea</taxon>
        <taxon>Isotomidae</taxon>
        <taxon>Proisotominae</taxon>
        <taxon>Folsomia</taxon>
    </lineage>
</organism>
<sequence>MGKSGQMSYKKLELKSWVQKLRSVTIEPASFFMMISVVLSGTLMQNVLIESVCTVTRNNSREICSEIVKNNGSFEDEEIAIQEVVASVQEYSSIVDNVFKLLFILIAGPWSDRNGRRTPLILTVVGNTVSCAGMLAGSLLYDRIDPYWLAIITSAASSILGGEVGFTMSAYGHICDITNLSSRTFRTGMFSAAYQLGALVGFGLLNLIIRSDVKYPNTVGFGVALICSLITLVIVLIGLKKKTWAPSDFRNNNYSSLMKRSEMKRDSSTCGFLGSSLCQVFRPLTKPRSLYGKVVIWLIIILHILAAAPIHGDSSILYLFLRQRLGWDVVEYGYFSIYDNVIKVIGMSVAMTLFSKWLQASDPCIGFISGWSQLAASPAVDMLNALLYVIARSMLSKIVGKSDVGKAVSLTMIFETVAPLAFIPLYSWMYAEYVGTFPGSVFLLSAALSIPGFLIYLWFIFDPRYRNYEDEYNREDNEEERLLLWSQVKNFEVY</sequence>
<dbReference type="Pfam" id="PF07690">
    <property type="entry name" value="MFS_1"/>
    <property type="match status" value="1"/>
</dbReference>
<dbReference type="Gene3D" id="1.20.1250.20">
    <property type="entry name" value="MFS general substrate transporter like domains"/>
    <property type="match status" value="1"/>
</dbReference>
<feature type="transmembrane region" description="Helical" evidence="5">
    <location>
        <begin position="296"/>
        <end position="320"/>
    </location>
</feature>
<feature type="transmembrane region" description="Helical" evidence="5">
    <location>
        <begin position="221"/>
        <end position="239"/>
    </location>
</feature>
<dbReference type="InterPro" id="IPR036259">
    <property type="entry name" value="MFS_trans_sf"/>
</dbReference>
<keyword evidence="7" id="KW-1185">Reference proteome</keyword>
<feature type="transmembrane region" description="Helical" evidence="5">
    <location>
        <begin position="147"/>
        <end position="171"/>
    </location>
</feature>
<dbReference type="GO" id="GO:0016020">
    <property type="term" value="C:membrane"/>
    <property type="evidence" value="ECO:0007669"/>
    <property type="project" value="UniProtKB-SubCell"/>
</dbReference>
<evidence type="ECO:0000313" key="6">
    <source>
        <dbReference type="EMBL" id="OXA52332.1"/>
    </source>
</evidence>
<keyword evidence="4 5" id="KW-0472">Membrane</keyword>
<feature type="transmembrane region" description="Helical" evidence="5">
    <location>
        <begin position="374"/>
        <end position="395"/>
    </location>
</feature>
<comment type="subcellular location">
    <subcellularLocation>
        <location evidence="1">Membrane</location>
        <topology evidence="1">Multi-pass membrane protein</topology>
    </subcellularLocation>
</comment>
<feature type="transmembrane region" description="Helical" evidence="5">
    <location>
        <begin position="21"/>
        <end position="39"/>
    </location>
</feature>
<feature type="transmembrane region" description="Helical" evidence="5">
    <location>
        <begin position="441"/>
        <end position="461"/>
    </location>
</feature>
<evidence type="ECO:0000256" key="4">
    <source>
        <dbReference type="ARBA" id="ARBA00023136"/>
    </source>
</evidence>
<dbReference type="OrthoDB" id="3026777at2759"/>
<dbReference type="EMBL" id="LNIX01000007">
    <property type="protein sequence ID" value="OXA52332.1"/>
    <property type="molecule type" value="Genomic_DNA"/>
</dbReference>
<proteinExistence type="predicted"/>
<evidence type="ECO:0000256" key="5">
    <source>
        <dbReference type="SAM" id="Phobius"/>
    </source>
</evidence>
<feature type="transmembrane region" description="Helical" evidence="5">
    <location>
        <begin position="120"/>
        <end position="141"/>
    </location>
</feature>
<dbReference type="SUPFAM" id="SSF103473">
    <property type="entry name" value="MFS general substrate transporter"/>
    <property type="match status" value="1"/>
</dbReference>
<dbReference type="PANTHER" id="PTHR23507:SF1">
    <property type="entry name" value="FI18259P1-RELATED"/>
    <property type="match status" value="1"/>
</dbReference>
<dbReference type="Proteomes" id="UP000198287">
    <property type="component" value="Unassembled WGS sequence"/>
</dbReference>
<evidence type="ECO:0000256" key="1">
    <source>
        <dbReference type="ARBA" id="ARBA00004141"/>
    </source>
</evidence>
<accession>A0A226E3M5</accession>
<evidence type="ECO:0000313" key="7">
    <source>
        <dbReference type="Proteomes" id="UP000198287"/>
    </source>
</evidence>
<dbReference type="GO" id="GO:0022857">
    <property type="term" value="F:transmembrane transporter activity"/>
    <property type="evidence" value="ECO:0007669"/>
    <property type="project" value="InterPro"/>
</dbReference>
<evidence type="ECO:0000256" key="2">
    <source>
        <dbReference type="ARBA" id="ARBA00022692"/>
    </source>
</evidence>
<comment type="caution">
    <text evidence="6">The sequence shown here is derived from an EMBL/GenBank/DDBJ whole genome shotgun (WGS) entry which is preliminary data.</text>
</comment>